<proteinExistence type="predicted"/>
<reference evidence="1 2" key="1">
    <citation type="submission" date="2020-06" db="EMBL/GenBank/DDBJ databases">
        <authorList>
            <person name="Li R."/>
            <person name="Bekaert M."/>
        </authorList>
    </citation>
    <scope>NUCLEOTIDE SEQUENCE [LARGE SCALE GENOMIC DNA]</scope>
    <source>
        <strain evidence="2">wild</strain>
    </source>
</reference>
<accession>A0A6J8DCS4</accession>
<name>A0A6J8DCS4_MYTCO</name>
<dbReference type="PANTHER" id="PTHR47018:SF2">
    <property type="entry name" value="TESMIN_TSO1-LIKE CXC DOMAIN-CONTAINING PROTEIN"/>
    <property type="match status" value="1"/>
</dbReference>
<dbReference type="OrthoDB" id="6193946at2759"/>
<keyword evidence="2" id="KW-1185">Reference proteome</keyword>
<dbReference type="AlphaFoldDB" id="A0A6J8DCS4"/>
<protein>
    <submittedName>
        <fullName evidence="1">Uncharacterized protein</fullName>
    </submittedName>
</protein>
<sequence>MENKVNSNITNIAESSSLNSMECLDKTVRLMKNHVQLYVQDSMKTQLPDIHCFDLYEEIRKVNPTLWNFIYVLTSNEEEEKIRRKNYFSWNKHYITEDRQQNIRLFPRLYITSCIFHASSPHCVQPLHLQASDIADKYSSSSSDLMTINSRLGAGISKNTLKRFIANRVMQLNTDNSISSESFALAYFDNLDKNQSYALVGSGKDKSGFHGTTIQAVIPKPSEKNEKLNTASDDYIQDIDSSKPVEMSSCRTLPSVIIKSLTEPNNFIGEPSEIKSNKFQELKLDDFHETELEKEHWNTFETKLISYGFMKDCVQEKHIVIPGLKTYLSYSHKTTEPSTFLSVAVLNDPVDSKETAVKTLNILHDRFQIGQHLQHLVVVGDGKSYDHLIKLKSEYGSVLDWVLPYPGDCHILKNVLPIFIKIFYDAGIKELAGIYHHGATLKVLTECTKFSVTHRFLCHV</sequence>
<dbReference type="EMBL" id="CACVKT020007141">
    <property type="protein sequence ID" value="CAC5405855.1"/>
    <property type="molecule type" value="Genomic_DNA"/>
</dbReference>
<dbReference type="Proteomes" id="UP000507470">
    <property type="component" value="Unassembled WGS sequence"/>
</dbReference>
<gene>
    <name evidence="1" type="ORF">MCOR_39500</name>
</gene>
<evidence type="ECO:0000313" key="2">
    <source>
        <dbReference type="Proteomes" id="UP000507470"/>
    </source>
</evidence>
<organism evidence="1 2">
    <name type="scientific">Mytilus coruscus</name>
    <name type="common">Sea mussel</name>
    <dbReference type="NCBI Taxonomy" id="42192"/>
    <lineage>
        <taxon>Eukaryota</taxon>
        <taxon>Metazoa</taxon>
        <taxon>Spiralia</taxon>
        <taxon>Lophotrochozoa</taxon>
        <taxon>Mollusca</taxon>
        <taxon>Bivalvia</taxon>
        <taxon>Autobranchia</taxon>
        <taxon>Pteriomorphia</taxon>
        <taxon>Mytilida</taxon>
        <taxon>Mytiloidea</taxon>
        <taxon>Mytilidae</taxon>
        <taxon>Mytilinae</taxon>
        <taxon>Mytilus</taxon>
    </lineage>
</organism>
<evidence type="ECO:0000313" key="1">
    <source>
        <dbReference type="EMBL" id="CAC5405855.1"/>
    </source>
</evidence>
<dbReference type="PANTHER" id="PTHR47018">
    <property type="entry name" value="CXC DOMAIN-CONTAINING PROTEIN-RELATED"/>
    <property type="match status" value="1"/>
</dbReference>